<comment type="caution">
    <text evidence="1">The sequence shown here is derived from an EMBL/GenBank/DDBJ whole genome shotgun (WGS) entry which is preliminary data.</text>
</comment>
<organism evidence="1 2">
    <name type="scientific">Candidatus Erwinia dacicola</name>
    <dbReference type="NCBI Taxonomy" id="252393"/>
    <lineage>
        <taxon>Bacteria</taxon>
        <taxon>Pseudomonadati</taxon>
        <taxon>Pseudomonadota</taxon>
        <taxon>Gammaproteobacteria</taxon>
        <taxon>Enterobacterales</taxon>
        <taxon>Erwiniaceae</taxon>
        <taxon>Erwinia</taxon>
    </lineage>
</organism>
<accession>A0A1E7YWG3</accession>
<dbReference type="EMBL" id="MAYS01000506">
    <property type="protein sequence ID" value="OFC60725.1"/>
    <property type="molecule type" value="Genomic_DNA"/>
</dbReference>
<sequence>MQFFELCKLNLKYTPIIYAVMLRVFIETTIKQISPLIGVIGKNLGEKSLDVAQKLCQLGYYDHVVKDLVSKYSTTEGGLFLMNNIQSHVHSTRFYPSQSVVNNYWTEL</sequence>
<dbReference type="OrthoDB" id="9813438at2"/>
<gene>
    <name evidence="1" type="ORF">BBW68_14395</name>
</gene>
<protein>
    <submittedName>
        <fullName evidence="1">Uncharacterized protein</fullName>
    </submittedName>
</protein>
<name>A0A1E7YWG3_9GAMM</name>
<evidence type="ECO:0000313" key="1">
    <source>
        <dbReference type="EMBL" id="OFC60725.1"/>
    </source>
</evidence>
<dbReference type="RefSeq" id="WP_148127675.1">
    <property type="nucleotide sequence ID" value="NZ_LJAM02000451.1"/>
</dbReference>
<reference evidence="1 2" key="1">
    <citation type="submission" date="2016-07" db="EMBL/GenBank/DDBJ databases">
        <authorList>
            <person name="Yuval B."/>
        </authorList>
    </citation>
    <scope>NUCLEOTIDE SEQUENCE [LARGE SCALE GENOMIC DNA]</scope>
    <source>
        <strain evidence="1 2">IL</strain>
    </source>
</reference>
<dbReference type="Proteomes" id="UP000243534">
    <property type="component" value="Unassembled WGS sequence"/>
</dbReference>
<evidence type="ECO:0000313" key="2">
    <source>
        <dbReference type="Proteomes" id="UP000243534"/>
    </source>
</evidence>
<proteinExistence type="predicted"/>
<dbReference type="AlphaFoldDB" id="A0A1E7YWG3"/>